<keyword evidence="4" id="KW-1185">Reference proteome</keyword>
<dbReference type="Proteomes" id="UP000651452">
    <property type="component" value="Unassembled WGS sequence"/>
</dbReference>
<feature type="chain" id="PRO_5034334435" description="Lipocalin-like domain-containing protein" evidence="1">
    <location>
        <begin position="20"/>
        <end position="190"/>
    </location>
</feature>
<dbReference type="AlphaFoldDB" id="A0A8H7ITU2"/>
<evidence type="ECO:0000259" key="2">
    <source>
        <dbReference type="Pfam" id="PF13924"/>
    </source>
</evidence>
<gene>
    <name evidence="3" type="ORF">EKO04_009948</name>
</gene>
<feature type="signal peptide" evidence="1">
    <location>
        <begin position="1"/>
        <end position="19"/>
    </location>
</feature>
<dbReference type="OrthoDB" id="3904217at2759"/>
<evidence type="ECO:0000313" key="3">
    <source>
        <dbReference type="EMBL" id="KAF9691954.1"/>
    </source>
</evidence>
<evidence type="ECO:0000256" key="1">
    <source>
        <dbReference type="SAM" id="SignalP"/>
    </source>
</evidence>
<organism evidence="3 4">
    <name type="scientific">Ascochyta lentis</name>
    <dbReference type="NCBI Taxonomy" id="205686"/>
    <lineage>
        <taxon>Eukaryota</taxon>
        <taxon>Fungi</taxon>
        <taxon>Dikarya</taxon>
        <taxon>Ascomycota</taxon>
        <taxon>Pezizomycotina</taxon>
        <taxon>Dothideomycetes</taxon>
        <taxon>Pleosporomycetidae</taxon>
        <taxon>Pleosporales</taxon>
        <taxon>Pleosporineae</taxon>
        <taxon>Didymellaceae</taxon>
        <taxon>Ascochyta</taxon>
    </lineage>
</organism>
<dbReference type="Pfam" id="PF13924">
    <property type="entry name" value="Lipocalin_5"/>
    <property type="match status" value="1"/>
</dbReference>
<accession>A0A8H7ITU2</accession>
<evidence type="ECO:0000313" key="4">
    <source>
        <dbReference type="Proteomes" id="UP000651452"/>
    </source>
</evidence>
<sequence length="190" mass="20372">MHITHPILAIIAATSLASALPSSNTPPKYRPIKPDNIIAALAGTYTLVNTSSTLNNVPVPDAAYGAAPVGILTYSKSGYMSATITATEPQLRPNLTFPFQATDLDSDWALVGKHSIGYAGPFRVNEALPANKINGQVFHGPLVVANVPTWVGTEQRRNYTVVKEGDDTLLRIGSERGGGHRGVLWWKKID</sequence>
<dbReference type="EMBL" id="RZGK01000019">
    <property type="protein sequence ID" value="KAF9691954.1"/>
    <property type="molecule type" value="Genomic_DNA"/>
</dbReference>
<keyword evidence="1" id="KW-0732">Signal</keyword>
<protein>
    <recommendedName>
        <fullName evidence="2">Lipocalin-like domain-containing protein</fullName>
    </recommendedName>
</protein>
<reference evidence="3" key="1">
    <citation type="submission" date="2018-12" db="EMBL/GenBank/DDBJ databases">
        <authorList>
            <person name="Syme R.A."/>
            <person name="Farfan-Caceres L."/>
            <person name="Lichtenzveig J."/>
        </authorList>
    </citation>
    <scope>NUCLEOTIDE SEQUENCE</scope>
    <source>
        <strain evidence="3">Al4</strain>
    </source>
</reference>
<name>A0A8H7ITU2_9PLEO</name>
<comment type="caution">
    <text evidence="3">The sequence shown here is derived from an EMBL/GenBank/DDBJ whole genome shotgun (WGS) entry which is preliminary data.</text>
</comment>
<reference evidence="3" key="2">
    <citation type="submission" date="2020-09" db="EMBL/GenBank/DDBJ databases">
        <title>Reference genome assembly for Australian Ascochyta lentis isolate Al4.</title>
        <authorList>
            <person name="Lee R.C."/>
            <person name="Farfan-Caceres L.M."/>
            <person name="Debler J.W."/>
            <person name="Williams A.H."/>
            <person name="Henares B.M."/>
        </authorList>
    </citation>
    <scope>NUCLEOTIDE SEQUENCE</scope>
    <source>
        <strain evidence="3">Al4</strain>
    </source>
</reference>
<dbReference type="InterPro" id="IPR024311">
    <property type="entry name" value="Lipocalin-like"/>
</dbReference>
<proteinExistence type="predicted"/>
<feature type="domain" description="Lipocalin-like" evidence="2">
    <location>
        <begin position="43"/>
        <end position="189"/>
    </location>
</feature>